<comment type="caution">
    <text evidence="3">The sequence shown here is derived from an EMBL/GenBank/DDBJ whole genome shotgun (WGS) entry which is preliminary data.</text>
</comment>
<sequence length="151" mass="16758">MSVTPPQRPPQEQQKPTRRRRAADLKPETFAFYGRFTGWLMLALILSYIGLQLPLPYRLLAVVAGLAGVAGAIVLLVQSIRRKLPLLMYISASAVLICCGMFALVGGAQTMFWQATSEFDECRELALTDSSLNQCFVDYEDNMLTSIPGLR</sequence>
<reference evidence="3" key="2">
    <citation type="submission" date="2021-04" db="EMBL/GenBank/DDBJ databases">
        <authorList>
            <person name="Gilroy R."/>
        </authorList>
    </citation>
    <scope>NUCLEOTIDE SEQUENCE</scope>
    <source>
        <strain evidence="3">ChiHejej3B27-3195</strain>
    </source>
</reference>
<name>A0A9D1UTP6_9MICC</name>
<keyword evidence="2" id="KW-0472">Membrane</keyword>
<keyword evidence="2" id="KW-0812">Transmembrane</keyword>
<dbReference type="Proteomes" id="UP000824151">
    <property type="component" value="Unassembled WGS sequence"/>
</dbReference>
<evidence type="ECO:0000256" key="2">
    <source>
        <dbReference type="SAM" id="Phobius"/>
    </source>
</evidence>
<protein>
    <submittedName>
        <fullName evidence="3">Uncharacterized protein</fullName>
    </submittedName>
</protein>
<feature type="transmembrane region" description="Helical" evidence="2">
    <location>
        <begin position="30"/>
        <end position="51"/>
    </location>
</feature>
<feature type="transmembrane region" description="Helical" evidence="2">
    <location>
        <begin position="84"/>
        <end position="105"/>
    </location>
</feature>
<reference evidence="3" key="1">
    <citation type="journal article" date="2021" name="PeerJ">
        <title>Extensive microbial diversity within the chicken gut microbiome revealed by metagenomics and culture.</title>
        <authorList>
            <person name="Gilroy R."/>
            <person name="Ravi A."/>
            <person name="Getino M."/>
            <person name="Pursley I."/>
            <person name="Horton D.L."/>
            <person name="Alikhan N.F."/>
            <person name="Baker D."/>
            <person name="Gharbi K."/>
            <person name="Hall N."/>
            <person name="Watson M."/>
            <person name="Adriaenssens E.M."/>
            <person name="Foster-Nyarko E."/>
            <person name="Jarju S."/>
            <person name="Secka A."/>
            <person name="Antonio M."/>
            <person name="Oren A."/>
            <person name="Chaudhuri R.R."/>
            <person name="La Ragione R."/>
            <person name="Hildebrand F."/>
            <person name="Pallen M.J."/>
        </authorList>
    </citation>
    <scope>NUCLEOTIDE SEQUENCE</scope>
    <source>
        <strain evidence="3">ChiHejej3B27-3195</strain>
    </source>
</reference>
<accession>A0A9D1UTP6</accession>
<proteinExistence type="predicted"/>
<feature type="region of interest" description="Disordered" evidence="1">
    <location>
        <begin position="1"/>
        <end position="22"/>
    </location>
</feature>
<evidence type="ECO:0000313" key="3">
    <source>
        <dbReference type="EMBL" id="HIX00223.1"/>
    </source>
</evidence>
<keyword evidence="2" id="KW-1133">Transmembrane helix</keyword>
<evidence type="ECO:0000256" key="1">
    <source>
        <dbReference type="SAM" id="MobiDB-lite"/>
    </source>
</evidence>
<feature type="transmembrane region" description="Helical" evidence="2">
    <location>
        <begin position="57"/>
        <end position="77"/>
    </location>
</feature>
<organism evidence="3 4">
    <name type="scientific">Candidatus Nesterenkonia stercoripullorum</name>
    <dbReference type="NCBI Taxonomy" id="2838701"/>
    <lineage>
        <taxon>Bacteria</taxon>
        <taxon>Bacillati</taxon>
        <taxon>Actinomycetota</taxon>
        <taxon>Actinomycetes</taxon>
        <taxon>Micrococcales</taxon>
        <taxon>Micrococcaceae</taxon>
        <taxon>Nesterenkonia</taxon>
    </lineage>
</organism>
<dbReference type="AlphaFoldDB" id="A0A9D1UTP6"/>
<gene>
    <name evidence="3" type="ORF">H9871_08780</name>
</gene>
<dbReference type="EMBL" id="DXGD01000324">
    <property type="protein sequence ID" value="HIX00223.1"/>
    <property type="molecule type" value="Genomic_DNA"/>
</dbReference>
<evidence type="ECO:0000313" key="4">
    <source>
        <dbReference type="Proteomes" id="UP000824151"/>
    </source>
</evidence>